<gene>
    <name evidence="3" type="ORF">SAMN05660710_02936</name>
</gene>
<accession>A0A1G5J0Z9</accession>
<evidence type="ECO:0000313" key="4">
    <source>
        <dbReference type="Proteomes" id="UP000199502"/>
    </source>
</evidence>
<dbReference type="Proteomes" id="UP000199502">
    <property type="component" value="Unassembled WGS sequence"/>
</dbReference>
<feature type="region of interest" description="Disordered" evidence="1">
    <location>
        <begin position="55"/>
        <end position="132"/>
    </location>
</feature>
<evidence type="ECO:0000313" key="3">
    <source>
        <dbReference type="EMBL" id="SCY82026.1"/>
    </source>
</evidence>
<proteinExistence type="predicted"/>
<evidence type="ECO:0000256" key="1">
    <source>
        <dbReference type="SAM" id="MobiDB-lite"/>
    </source>
</evidence>
<dbReference type="EMBL" id="FMVT01000010">
    <property type="protein sequence ID" value="SCY82026.1"/>
    <property type="molecule type" value="Genomic_DNA"/>
</dbReference>
<name>A0A1G5J0Z9_9RHOB</name>
<organism evidence="3 4">
    <name type="scientific">Paracoccus tibetensis</name>
    <dbReference type="NCBI Taxonomy" id="336292"/>
    <lineage>
        <taxon>Bacteria</taxon>
        <taxon>Pseudomonadati</taxon>
        <taxon>Pseudomonadota</taxon>
        <taxon>Alphaproteobacteria</taxon>
        <taxon>Rhodobacterales</taxon>
        <taxon>Paracoccaceae</taxon>
        <taxon>Paracoccus</taxon>
    </lineage>
</organism>
<sequence>MTPKSVASPLAMAAAAVLAFTPAAFAQTTTVGTQEINAADLPTVTTHCEALVGQSTVQTTGLDPNSGNPDAEEEAPEGVAPAGATDLSASTEPTTAANSGNIDQEEVAPEGELAQVDASPAPVETDAASGNIDAADSQVEVNLDEITLADCQAAGLVN</sequence>
<dbReference type="OrthoDB" id="7775522at2"/>
<feature type="compositionally biased region" description="Polar residues" evidence="1">
    <location>
        <begin position="87"/>
        <end position="102"/>
    </location>
</feature>
<feature type="chain" id="PRO_5011534215" description="Secreted protein" evidence="2">
    <location>
        <begin position="27"/>
        <end position="158"/>
    </location>
</feature>
<keyword evidence="4" id="KW-1185">Reference proteome</keyword>
<keyword evidence="2" id="KW-0732">Signal</keyword>
<protein>
    <recommendedName>
        <fullName evidence="5">Secreted protein</fullName>
    </recommendedName>
</protein>
<dbReference type="STRING" id="336292.SAMN05660710_02936"/>
<feature type="signal peptide" evidence="2">
    <location>
        <begin position="1"/>
        <end position="26"/>
    </location>
</feature>
<feature type="compositionally biased region" description="Polar residues" evidence="1">
    <location>
        <begin position="55"/>
        <end position="68"/>
    </location>
</feature>
<evidence type="ECO:0008006" key="5">
    <source>
        <dbReference type="Google" id="ProtNLM"/>
    </source>
</evidence>
<evidence type="ECO:0000256" key="2">
    <source>
        <dbReference type="SAM" id="SignalP"/>
    </source>
</evidence>
<dbReference type="RefSeq" id="WP_090746171.1">
    <property type="nucleotide sequence ID" value="NZ_FMVT01000010.1"/>
</dbReference>
<reference evidence="3 4" key="1">
    <citation type="submission" date="2016-10" db="EMBL/GenBank/DDBJ databases">
        <authorList>
            <person name="de Groot N.N."/>
        </authorList>
    </citation>
    <scope>NUCLEOTIDE SEQUENCE [LARGE SCALE GENOMIC DNA]</scope>
    <source>
        <strain evidence="3 4">CGMCC 1.8925</strain>
    </source>
</reference>
<dbReference type="AlphaFoldDB" id="A0A1G5J0Z9"/>